<sequence>MPTSNQQNAVEEGVAQAEDGKAATPSAHTHADGSHEEHPMPMIRMIPARHTKVVHFIRHGEGFHNVAGHANHENYKSFDYLDAHLTDFGWRQARALGKHIRALGPAFRADAIIVSPLTRTLETAAGVFGQGAWQSGDPQPPLMLEQTAVPGKRSKQHAISASGCPPFIAWEGCREHLGQHPCDKRRPTRELAHSFPAVDFSLIESDEDVLWQLEHRETHDEIRRRGVQFVQWLMGRSERELAVVGHSSMLFFMSSAFGHAAAPTVQGELHKCRASTCLLLLVGLLVASFGQAAQDGHRMARTRRLMQATGGQQVAGIHLGPGVQDAIDRANGQGQDNQGQGKGVKEVADGPPSGDGTRGGRQNGGDQGSMITLPTGLQLDLSNPTQAKGALLSTLRSGDSSTFGFGAAEMLRRGNRQQAQQVLAQSFSEALSGAGSGGNAQESGRSAAVAAATAFAQSGGDNAVAIAFSQAIVTNGNTVAAAFSLAIAISIGDFNFSLAISNAIVAGGCTPATANLLATAQATAIAQGNGGKFQSVAQASAAASCLPVVGRRL</sequence>
<dbReference type="SUPFAM" id="SSF53254">
    <property type="entry name" value="Phosphoglycerate mutase-like"/>
    <property type="match status" value="1"/>
</dbReference>
<keyword evidence="4" id="KW-1185">Reference proteome</keyword>
<dbReference type="GO" id="GO:0016791">
    <property type="term" value="F:phosphatase activity"/>
    <property type="evidence" value="ECO:0007669"/>
    <property type="project" value="TreeGrafter"/>
</dbReference>
<dbReference type="Proteomes" id="UP001205105">
    <property type="component" value="Unassembled WGS sequence"/>
</dbReference>
<proteinExistence type="inferred from homology"/>
<dbReference type="SMART" id="SM00855">
    <property type="entry name" value="PGAM"/>
    <property type="match status" value="1"/>
</dbReference>
<dbReference type="InterPro" id="IPR029033">
    <property type="entry name" value="His_PPase_superfam"/>
</dbReference>
<dbReference type="AlphaFoldDB" id="A0AAD5DNW0"/>
<dbReference type="PANTHER" id="PTHR48100">
    <property type="entry name" value="BROAD-SPECIFICITY PHOSPHATASE YOR283W-RELATED"/>
    <property type="match status" value="1"/>
</dbReference>
<evidence type="ECO:0000313" key="3">
    <source>
        <dbReference type="EMBL" id="KAI7841457.1"/>
    </source>
</evidence>
<reference evidence="3" key="1">
    <citation type="submission" date="2020-11" db="EMBL/GenBank/DDBJ databases">
        <title>Chlorella ohadii genome sequencing and assembly.</title>
        <authorList>
            <person name="Murik O."/>
            <person name="Treves H."/>
            <person name="Kedem I."/>
            <person name="Shotland Y."/>
            <person name="Kaplan A."/>
        </authorList>
    </citation>
    <scope>NUCLEOTIDE SEQUENCE</scope>
    <source>
        <strain evidence="3">1</strain>
    </source>
</reference>
<dbReference type="InterPro" id="IPR050275">
    <property type="entry name" value="PGM_Phosphatase"/>
</dbReference>
<accession>A0AAD5DNW0</accession>
<dbReference type="InterPro" id="IPR013078">
    <property type="entry name" value="His_Pase_superF_clade-1"/>
</dbReference>
<evidence type="ECO:0000313" key="4">
    <source>
        <dbReference type="Proteomes" id="UP001205105"/>
    </source>
</evidence>
<feature type="compositionally biased region" description="Basic and acidic residues" evidence="2">
    <location>
        <begin position="29"/>
        <end position="38"/>
    </location>
</feature>
<evidence type="ECO:0000256" key="2">
    <source>
        <dbReference type="SAM" id="MobiDB-lite"/>
    </source>
</evidence>
<dbReference type="PANTHER" id="PTHR48100:SF1">
    <property type="entry name" value="HISTIDINE PHOSPHATASE FAMILY PROTEIN-RELATED"/>
    <property type="match status" value="1"/>
</dbReference>
<comment type="similarity">
    <text evidence="1">Belongs to the phosphoglycerate mutase family.</text>
</comment>
<gene>
    <name evidence="3" type="ORF">COHA_004852</name>
</gene>
<feature type="region of interest" description="Disordered" evidence="2">
    <location>
        <begin position="324"/>
        <end position="373"/>
    </location>
</feature>
<feature type="region of interest" description="Disordered" evidence="2">
    <location>
        <begin position="1"/>
        <end position="38"/>
    </location>
</feature>
<dbReference type="CDD" id="cd07067">
    <property type="entry name" value="HP_PGM_like"/>
    <property type="match status" value="1"/>
</dbReference>
<comment type="caution">
    <text evidence="3">The sequence shown here is derived from an EMBL/GenBank/DDBJ whole genome shotgun (WGS) entry which is preliminary data.</text>
</comment>
<dbReference type="Gene3D" id="3.40.50.1240">
    <property type="entry name" value="Phosphoglycerate mutase-like"/>
    <property type="match status" value="1"/>
</dbReference>
<name>A0AAD5DNW0_9CHLO</name>
<protein>
    <recommendedName>
        <fullName evidence="5">Phosphoglycerate mutase</fullName>
    </recommendedName>
</protein>
<organism evidence="3 4">
    <name type="scientific">Chlorella ohadii</name>
    <dbReference type="NCBI Taxonomy" id="2649997"/>
    <lineage>
        <taxon>Eukaryota</taxon>
        <taxon>Viridiplantae</taxon>
        <taxon>Chlorophyta</taxon>
        <taxon>core chlorophytes</taxon>
        <taxon>Trebouxiophyceae</taxon>
        <taxon>Chlorellales</taxon>
        <taxon>Chlorellaceae</taxon>
        <taxon>Chlorella clade</taxon>
        <taxon>Chlorella</taxon>
    </lineage>
</organism>
<evidence type="ECO:0000256" key="1">
    <source>
        <dbReference type="ARBA" id="ARBA00038362"/>
    </source>
</evidence>
<dbReference type="GO" id="GO:0005737">
    <property type="term" value="C:cytoplasm"/>
    <property type="evidence" value="ECO:0007669"/>
    <property type="project" value="TreeGrafter"/>
</dbReference>
<dbReference type="EMBL" id="JADXDR010000063">
    <property type="protein sequence ID" value="KAI7841457.1"/>
    <property type="molecule type" value="Genomic_DNA"/>
</dbReference>
<dbReference type="Pfam" id="PF00300">
    <property type="entry name" value="His_Phos_1"/>
    <property type="match status" value="1"/>
</dbReference>
<feature type="compositionally biased region" description="Gly residues" evidence="2">
    <location>
        <begin position="356"/>
        <end position="367"/>
    </location>
</feature>
<evidence type="ECO:0008006" key="5">
    <source>
        <dbReference type="Google" id="ProtNLM"/>
    </source>
</evidence>